<gene>
    <name evidence="2" type="primary">AVEN_131320_1</name>
    <name evidence="2" type="ORF">CEXT_184761</name>
</gene>
<dbReference type="EMBL" id="BPLR01012209">
    <property type="protein sequence ID" value="GIY52192.1"/>
    <property type="molecule type" value="Genomic_DNA"/>
</dbReference>
<organism evidence="2 3">
    <name type="scientific">Caerostris extrusa</name>
    <name type="common">Bark spider</name>
    <name type="synonym">Caerostris bankana</name>
    <dbReference type="NCBI Taxonomy" id="172846"/>
    <lineage>
        <taxon>Eukaryota</taxon>
        <taxon>Metazoa</taxon>
        <taxon>Ecdysozoa</taxon>
        <taxon>Arthropoda</taxon>
        <taxon>Chelicerata</taxon>
        <taxon>Arachnida</taxon>
        <taxon>Araneae</taxon>
        <taxon>Araneomorphae</taxon>
        <taxon>Entelegynae</taxon>
        <taxon>Araneoidea</taxon>
        <taxon>Araneidae</taxon>
        <taxon>Caerostris</taxon>
    </lineage>
</organism>
<feature type="compositionally biased region" description="Basic and acidic residues" evidence="1">
    <location>
        <begin position="74"/>
        <end position="87"/>
    </location>
</feature>
<feature type="region of interest" description="Disordered" evidence="1">
    <location>
        <begin position="59"/>
        <end position="87"/>
    </location>
</feature>
<evidence type="ECO:0000256" key="1">
    <source>
        <dbReference type="SAM" id="MobiDB-lite"/>
    </source>
</evidence>
<evidence type="ECO:0000313" key="2">
    <source>
        <dbReference type="EMBL" id="GIY52192.1"/>
    </source>
</evidence>
<proteinExistence type="predicted"/>
<dbReference type="Proteomes" id="UP001054945">
    <property type="component" value="Unassembled WGS sequence"/>
</dbReference>
<name>A0AAV4U369_CAEEX</name>
<accession>A0AAV4U369</accession>
<feature type="compositionally biased region" description="Polar residues" evidence="1">
    <location>
        <begin position="59"/>
        <end position="69"/>
    </location>
</feature>
<comment type="caution">
    <text evidence="2">The sequence shown here is derived from an EMBL/GenBank/DDBJ whole genome shotgun (WGS) entry which is preliminary data.</text>
</comment>
<sequence length="87" mass="10113">MFTLRQNPVAISLHREVAELRRATLQIAEDWEEMTNLMAAVKEQQNSFMHRLDSDFESMSDNLQNSVTESLEEESMRNGDRFAKIHG</sequence>
<keyword evidence="3" id="KW-1185">Reference proteome</keyword>
<protein>
    <submittedName>
        <fullName evidence="2">Uncharacterized protein</fullName>
    </submittedName>
</protein>
<evidence type="ECO:0000313" key="3">
    <source>
        <dbReference type="Proteomes" id="UP001054945"/>
    </source>
</evidence>
<reference evidence="2 3" key="1">
    <citation type="submission" date="2021-06" db="EMBL/GenBank/DDBJ databases">
        <title>Caerostris extrusa draft genome.</title>
        <authorList>
            <person name="Kono N."/>
            <person name="Arakawa K."/>
        </authorList>
    </citation>
    <scope>NUCLEOTIDE SEQUENCE [LARGE SCALE GENOMIC DNA]</scope>
</reference>
<dbReference type="AlphaFoldDB" id="A0AAV4U369"/>